<gene>
    <name evidence="1" type="ORF">CYL18_15115</name>
</gene>
<dbReference type="InterPro" id="IPR038449">
    <property type="entry name" value="SirA_sf"/>
</dbReference>
<sequence length="158" mass="18875">MQRNGRDSMRTYIIYLIEKQFANHFYGREHMFYDLFHDYEETEGEEKRILRRQIMCVTKRIPAGLFSSYMDEKITSKQGCFEENGVYYIRKNRNGAVSEASLAFRNHSLILHASGSYESETIFFEWLRQWNPYFLALDTGEGRCAWLRPIKQPKFILS</sequence>
<comment type="caution">
    <text evidence="1">The sequence shown here is derived from an EMBL/GenBank/DDBJ whole genome shotgun (WGS) entry which is preliminary data.</text>
</comment>
<organism evidence="1 2">
    <name type="scientific">Pradoshia eiseniae</name>
    <dbReference type="NCBI Taxonomy" id="2064768"/>
    <lineage>
        <taxon>Bacteria</taxon>
        <taxon>Bacillati</taxon>
        <taxon>Bacillota</taxon>
        <taxon>Bacilli</taxon>
        <taxon>Bacillales</taxon>
        <taxon>Bacillaceae</taxon>
        <taxon>Pradoshia</taxon>
    </lineage>
</organism>
<name>A0A2S7MX91_9BACI</name>
<dbReference type="Pfam" id="PF10747">
    <property type="entry name" value="SirA"/>
    <property type="match status" value="1"/>
</dbReference>
<evidence type="ECO:0000313" key="1">
    <source>
        <dbReference type="EMBL" id="PQD94358.1"/>
    </source>
</evidence>
<dbReference type="AlphaFoldDB" id="A0A2S7MX91"/>
<dbReference type="InterPro" id="IPR019683">
    <property type="entry name" value="SirA"/>
</dbReference>
<evidence type="ECO:0000313" key="2">
    <source>
        <dbReference type="Proteomes" id="UP000239663"/>
    </source>
</evidence>
<dbReference type="EMBL" id="PKOZ01000011">
    <property type="protein sequence ID" value="PQD94358.1"/>
    <property type="molecule type" value="Genomic_DNA"/>
</dbReference>
<dbReference type="Gene3D" id="3.30.310.250">
    <property type="entry name" value="Sporulation inhibitor of replication protein SirA"/>
    <property type="match status" value="1"/>
</dbReference>
<protein>
    <submittedName>
        <fullName evidence="1">Sporulation inhibitor of replication protein SirA</fullName>
    </submittedName>
</protein>
<reference evidence="1 2" key="1">
    <citation type="submission" date="2017-12" db="EMBL/GenBank/DDBJ databases">
        <title>Taxonomic description and draft genome of Pradoshia cofamensis Gen. nov., sp. nov., a thermotolerant bacillale isolated from anterior gut of earthworm Eisenia fetida.</title>
        <authorList>
            <person name="Saha T."/>
            <person name="Chakraborty R."/>
        </authorList>
    </citation>
    <scope>NUCLEOTIDE SEQUENCE [LARGE SCALE GENOMIC DNA]</scope>
    <source>
        <strain evidence="1 2">EAG3</strain>
    </source>
</reference>
<proteinExistence type="predicted"/>
<accession>A0A2S7MX91</accession>
<dbReference type="Proteomes" id="UP000239663">
    <property type="component" value="Unassembled WGS sequence"/>
</dbReference>
<keyword evidence="2" id="KW-1185">Reference proteome</keyword>